<keyword evidence="4" id="KW-1185">Reference proteome</keyword>
<evidence type="ECO:0008006" key="5">
    <source>
        <dbReference type="Google" id="ProtNLM"/>
    </source>
</evidence>
<evidence type="ECO:0000313" key="3">
    <source>
        <dbReference type="EMBL" id="PQJ14925.1"/>
    </source>
</evidence>
<evidence type="ECO:0000256" key="1">
    <source>
        <dbReference type="SAM" id="MobiDB-lite"/>
    </source>
</evidence>
<evidence type="ECO:0000313" key="4">
    <source>
        <dbReference type="Proteomes" id="UP000239366"/>
    </source>
</evidence>
<evidence type="ECO:0000256" key="2">
    <source>
        <dbReference type="SAM" id="Phobius"/>
    </source>
</evidence>
<sequence length="399" mass="44704">MDAYFLEANQEAVLNLYNGTFEKSENLITRDRMLDASLVGGGKRQAIAEEQWSDQDSTISQVRFQVGEEGTYVAGVSTKARNIELAAQDFNDYLKHDGVLDMLAKRQQEGTLESDAVESYEKHVKAIYQVGEVKTDDWNTVLGYPIEFVPLENPYDQYSGGSLKVQLLLDGKPLPNQLVYADYVGGEHDHDHGDADHGHSHDKAEEHAHDHGDGGHSHSHDKAEEHSHDHGDGGHSHSHDKAEEHSHDQGDGDHSHSHDKTEEHSHDHGDGDHSHSHDKAEEHSHDHKEELHSHAEKEAEETHTHTSGQELLTNAQGEVEIKLPADGVYYLRTIYMREVEGSNELTHRSKWATLSFEVTHQHGEGTHTHEHEEGGIPTWVFALGSLLVVGILFLVFRKK</sequence>
<accession>A0A2S7T606</accession>
<dbReference type="InterPro" id="IPR019613">
    <property type="entry name" value="DUF4198"/>
</dbReference>
<name>A0A2S7T606_9FLAO</name>
<dbReference type="AlphaFoldDB" id="A0A2S7T606"/>
<feature type="compositionally biased region" description="Basic and acidic residues" evidence="1">
    <location>
        <begin position="185"/>
        <end position="304"/>
    </location>
</feature>
<feature type="region of interest" description="Disordered" evidence="1">
    <location>
        <begin position="184"/>
        <end position="309"/>
    </location>
</feature>
<reference evidence="4" key="1">
    <citation type="submission" date="2016-11" db="EMBL/GenBank/DDBJ databases">
        <title>Trade-off between light-utilization and light-protection in marine flavobacteria.</title>
        <authorList>
            <person name="Kumagai Y."/>
            <person name="Yoshizawa S."/>
            <person name="Kogure K."/>
        </authorList>
    </citation>
    <scope>NUCLEOTIDE SEQUENCE [LARGE SCALE GENOMIC DNA]</scope>
    <source>
        <strain evidence="4">SG-18</strain>
    </source>
</reference>
<proteinExistence type="predicted"/>
<gene>
    <name evidence="3" type="ORF">BST99_03505</name>
</gene>
<feature type="transmembrane region" description="Helical" evidence="2">
    <location>
        <begin position="376"/>
        <end position="396"/>
    </location>
</feature>
<dbReference type="Pfam" id="PF10670">
    <property type="entry name" value="DUF4198"/>
    <property type="match status" value="1"/>
</dbReference>
<keyword evidence="2" id="KW-0472">Membrane</keyword>
<keyword evidence="2" id="KW-1133">Transmembrane helix</keyword>
<comment type="caution">
    <text evidence="3">The sequence shown here is derived from an EMBL/GenBank/DDBJ whole genome shotgun (WGS) entry which is preliminary data.</text>
</comment>
<keyword evidence="2" id="KW-0812">Transmembrane</keyword>
<organism evidence="3 4">
    <name type="scientific">Aureicoccus marinus</name>
    <dbReference type="NCBI Taxonomy" id="754435"/>
    <lineage>
        <taxon>Bacteria</taxon>
        <taxon>Pseudomonadati</taxon>
        <taxon>Bacteroidota</taxon>
        <taxon>Flavobacteriia</taxon>
        <taxon>Flavobacteriales</taxon>
        <taxon>Flavobacteriaceae</taxon>
        <taxon>Aureicoccus</taxon>
    </lineage>
</organism>
<protein>
    <recommendedName>
        <fullName evidence="5">NikM domain containing protein</fullName>
    </recommendedName>
</protein>
<dbReference type="EMBL" id="MQVX01000001">
    <property type="protein sequence ID" value="PQJ14925.1"/>
    <property type="molecule type" value="Genomic_DNA"/>
</dbReference>
<dbReference type="Proteomes" id="UP000239366">
    <property type="component" value="Unassembled WGS sequence"/>
</dbReference>